<sequence>MDDEAGYSPQIWAYLEPLVPSEDVQRINFYEPCKIQGVTLGRGAENDFVFAGGAVSNTHANIQWNGKCDQTSVVTLTDSSSNGTFIDGTKVEGTHQVFDGSIVCFGSKVPVIGQIPDHRYTFRHPYGRCKSESVFLHYTTGPPMGAGSHGYIFRVTERTTGRVWAMKTSRKNVKRSETIPCAGQEAMALMLLNHQNICKLHEVFFRVAGDLVDIILEFIDGITLQNLTISNNARTVVLNEDQVREIGFQTTSAIAYMHTEGISHGDLKPDNIMITHPKNGPPMIKVVDFGLSRSIGYPNAPPLFSRTSYSAPEAEDQLDQFKKTHIAPTIASSKCWDDWALGAVLYHLFTYNHPGQPIDMSLMSGRSAEAIALVSGLLAPNPVARTTAEGALLHPWLSGHRPYHIEFPLELFEPAPPGSVVPSMAADSEMQDADAPDFEMDDDAEVGPHVRARRAQVNTRRQGPRRFVKAAPRNLDGRPRKVT</sequence>
<feature type="region of interest" description="Disordered" evidence="7">
    <location>
        <begin position="435"/>
        <end position="483"/>
    </location>
</feature>
<accession>A0AAD7CE89</accession>
<comment type="caution">
    <text evidence="10">The sequence shown here is derived from an EMBL/GenBank/DDBJ whole genome shotgun (WGS) entry which is preliminary data.</text>
</comment>
<evidence type="ECO:0000256" key="5">
    <source>
        <dbReference type="ARBA" id="ARBA00047899"/>
    </source>
</evidence>
<evidence type="ECO:0000256" key="7">
    <source>
        <dbReference type="SAM" id="MobiDB-lite"/>
    </source>
</evidence>
<dbReference type="InterPro" id="IPR000719">
    <property type="entry name" value="Prot_kinase_dom"/>
</dbReference>
<comment type="similarity">
    <text evidence="1">Belongs to the protein kinase superfamily. CAMK Ser/Thr protein kinase family. CHEK2 subfamily.</text>
</comment>
<evidence type="ECO:0000259" key="9">
    <source>
        <dbReference type="PROSITE" id="PS50011"/>
    </source>
</evidence>
<feature type="compositionally biased region" description="Acidic residues" evidence="7">
    <location>
        <begin position="435"/>
        <end position="445"/>
    </location>
</feature>
<dbReference type="InterPro" id="IPR011009">
    <property type="entry name" value="Kinase-like_dom_sf"/>
</dbReference>
<dbReference type="SMART" id="SM00220">
    <property type="entry name" value="S_TKc"/>
    <property type="match status" value="1"/>
</dbReference>
<organism evidence="10 11">
    <name type="scientific">Roridomyces roridus</name>
    <dbReference type="NCBI Taxonomy" id="1738132"/>
    <lineage>
        <taxon>Eukaryota</taxon>
        <taxon>Fungi</taxon>
        <taxon>Dikarya</taxon>
        <taxon>Basidiomycota</taxon>
        <taxon>Agaricomycotina</taxon>
        <taxon>Agaricomycetes</taxon>
        <taxon>Agaricomycetidae</taxon>
        <taxon>Agaricales</taxon>
        <taxon>Marasmiineae</taxon>
        <taxon>Mycenaceae</taxon>
        <taxon>Roridomyces</taxon>
    </lineage>
</organism>
<evidence type="ECO:0000256" key="2">
    <source>
        <dbReference type="ARBA" id="ARBA00012513"/>
    </source>
</evidence>
<evidence type="ECO:0000313" key="11">
    <source>
        <dbReference type="Proteomes" id="UP001221142"/>
    </source>
</evidence>
<dbReference type="AlphaFoldDB" id="A0AAD7CE89"/>
<dbReference type="PANTHER" id="PTHR44167">
    <property type="entry name" value="OVARIAN-SPECIFIC SERINE/THREONINE-PROTEIN KINASE LOK-RELATED"/>
    <property type="match status" value="1"/>
</dbReference>
<dbReference type="PROSITE" id="PS50011">
    <property type="entry name" value="PROTEIN_KINASE_DOM"/>
    <property type="match status" value="1"/>
</dbReference>
<dbReference type="GO" id="GO:0005524">
    <property type="term" value="F:ATP binding"/>
    <property type="evidence" value="ECO:0007669"/>
    <property type="project" value="InterPro"/>
</dbReference>
<comment type="catalytic activity">
    <reaction evidence="5">
        <text>L-threonyl-[protein] + ATP = O-phospho-L-threonyl-[protein] + ADP + H(+)</text>
        <dbReference type="Rhea" id="RHEA:46608"/>
        <dbReference type="Rhea" id="RHEA-COMP:11060"/>
        <dbReference type="Rhea" id="RHEA-COMP:11605"/>
        <dbReference type="ChEBI" id="CHEBI:15378"/>
        <dbReference type="ChEBI" id="CHEBI:30013"/>
        <dbReference type="ChEBI" id="CHEBI:30616"/>
        <dbReference type="ChEBI" id="CHEBI:61977"/>
        <dbReference type="ChEBI" id="CHEBI:456216"/>
        <dbReference type="EC" id="2.7.11.1"/>
    </reaction>
</comment>
<dbReference type="InterPro" id="IPR008271">
    <property type="entry name" value="Ser/Thr_kinase_AS"/>
</dbReference>
<evidence type="ECO:0000256" key="6">
    <source>
        <dbReference type="ARBA" id="ARBA00048679"/>
    </source>
</evidence>
<keyword evidence="11" id="KW-1185">Reference proteome</keyword>
<dbReference type="GO" id="GO:0004674">
    <property type="term" value="F:protein serine/threonine kinase activity"/>
    <property type="evidence" value="ECO:0007669"/>
    <property type="project" value="UniProtKB-KW"/>
</dbReference>
<dbReference type="PROSITE" id="PS50006">
    <property type="entry name" value="FHA_DOMAIN"/>
    <property type="match status" value="1"/>
</dbReference>
<dbReference type="PANTHER" id="PTHR44167:SF24">
    <property type="entry name" value="SERINE_THREONINE-PROTEIN KINASE CHK2"/>
    <property type="match status" value="1"/>
</dbReference>
<dbReference type="Gene3D" id="1.10.510.10">
    <property type="entry name" value="Transferase(Phosphotransferase) domain 1"/>
    <property type="match status" value="1"/>
</dbReference>
<dbReference type="InterPro" id="IPR000253">
    <property type="entry name" value="FHA_dom"/>
</dbReference>
<dbReference type="Pfam" id="PF00498">
    <property type="entry name" value="FHA"/>
    <property type="match status" value="1"/>
</dbReference>
<dbReference type="SUPFAM" id="SSF49879">
    <property type="entry name" value="SMAD/FHA domain"/>
    <property type="match status" value="1"/>
</dbReference>
<evidence type="ECO:0000256" key="3">
    <source>
        <dbReference type="ARBA" id="ARBA00022527"/>
    </source>
</evidence>
<evidence type="ECO:0000259" key="8">
    <source>
        <dbReference type="PROSITE" id="PS50006"/>
    </source>
</evidence>
<protein>
    <recommendedName>
        <fullName evidence="2">non-specific serine/threonine protein kinase</fullName>
        <ecNumber evidence="2">2.7.11.1</ecNumber>
    </recommendedName>
</protein>
<evidence type="ECO:0000256" key="4">
    <source>
        <dbReference type="ARBA" id="ARBA00022777"/>
    </source>
</evidence>
<evidence type="ECO:0000313" key="10">
    <source>
        <dbReference type="EMBL" id="KAJ7646632.1"/>
    </source>
</evidence>
<comment type="catalytic activity">
    <reaction evidence="6">
        <text>L-seryl-[protein] + ATP = O-phospho-L-seryl-[protein] + ADP + H(+)</text>
        <dbReference type="Rhea" id="RHEA:17989"/>
        <dbReference type="Rhea" id="RHEA-COMP:9863"/>
        <dbReference type="Rhea" id="RHEA-COMP:11604"/>
        <dbReference type="ChEBI" id="CHEBI:15378"/>
        <dbReference type="ChEBI" id="CHEBI:29999"/>
        <dbReference type="ChEBI" id="CHEBI:30616"/>
        <dbReference type="ChEBI" id="CHEBI:83421"/>
        <dbReference type="ChEBI" id="CHEBI:456216"/>
        <dbReference type="EC" id="2.7.11.1"/>
    </reaction>
</comment>
<proteinExistence type="inferred from homology"/>
<dbReference type="SUPFAM" id="SSF56112">
    <property type="entry name" value="Protein kinase-like (PK-like)"/>
    <property type="match status" value="1"/>
</dbReference>
<name>A0AAD7CE89_9AGAR</name>
<feature type="domain" description="FHA" evidence="8">
    <location>
        <begin position="38"/>
        <end position="91"/>
    </location>
</feature>
<dbReference type="Gene3D" id="2.60.200.20">
    <property type="match status" value="1"/>
</dbReference>
<keyword evidence="4 10" id="KW-0418">Kinase</keyword>
<gene>
    <name evidence="10" type="ORF">FB45DRAFT_890946</name>
</gene>
<evidence type="ECO:0000256" key="1">
    <source>
        <dbReference type="ARBA" id="ARBA00005575"/>
    </source>
</evidence>
<feature type="domain" description="Protein kinase" evidence="9">
    <location>
        <begin position="138"/>
        <end position="397"/>
    </location>
</feature>
<reference evidence="10" key="1">
    <citation type="submission" date="2023-03" db="EMBL/GenBank/DDBJ databases">
        <title>Massive genome expansion in bonnet fungi (Mycena s.s.) driven by repeated elements and novel gene families across ecological guilds.</title>
        <authorList>
            <consortium name="Lawrence Berkeley National Laboratory"/>
            <person name="Harder C.B."/>
            <person name="Miyauchi S."/>
            <person name="Viragh M."/>
            <person name="Kuo A."/>
            <person name="Thoen E."/>
            <person name="Andreopoulos B."/>
            <person name="Lu D."/>
            <person name="Skrede I."/>
            <person name="Drula E."/>
            <person name="Henrissat B."/>
            <person name="Morin E."/>
            <person name="Kohler A."/>
            <person name="Barry K."/>
            <person name="LaButti K."/>
            <person name="Morin E."/>
            <person name="Salamov A."/>
            <person name="Lipzen A."/>
            <person name="Mereny Z."/>
            <person name="Hegedus B."/>
            <person name="Baldrian P."/>
            <person name="Stursova M."/>
            <person name="Weitz H."/>
            <person name="Taylor A."/>
            <person name="Grigoriev I.V."/>
            <person name="Nagy L.G."/>
            <person name="Martin F."/>
            <person name="Kauserud H."/>
        </authorList>
    </citation>
    <scope>NUCLEOTIDE SEQUENCE</scope>
    <source>
        <strain evidence="10">9284</strain>
    </source>
</reference>
<dbReference type="SMART" id="SM00240">
    <property type="entry name" value="FHA"/>
    <property type="match status" value="1"/>
</dbReference>
<keyword evidence="3" id="KW-0723">Serine/threonine-protein kinase</keyword>
<dbReference type="Proteomes" id="UP001221142">
    <property type="component" value="Unassembled WGS sequence"/>
</dbReference>
<dbReference type="InterPro" id="IPR008984">
    <property type="entry name" value="SMAD_FHA_dom_sf"/>
</dbReference>
<dbReference type="Pfam" id="PF00069">
    <property type="entry name" value="Pkinase"/>
    <property type="match status" value="1"/>
</dbReference>
<dbReference type="CDD" id="cd00060">
    <property type="entry name" value="FHA"/>
    <property type="match status" value="1"/>
</dbReference>
<dbReference type="EMBL" id="JARKIF010000002">
    <property type="protein sequence ID" value="KAJ7646632.1"/>
    <property type="molecule type" value="Genomic_DNA"/>
</dbReference>
<keyword evidence="4 10" id="KW-0808">Transferase</keyword>
<dbReference type="PROSITE" id="PS00108">
    <property type="entry name" value="PROTEIN_KINASE_ST"/>
    <property type="match status" value="1"/>
</dbReference>
<dbReference type="EC" id="2.7.11.1" evidence="2"/>